<dbReference type="AlphaFoldDB" id="A0A1A9F395"/>
<dbReference type="Gene3D" id="3.40.190.150">
    <property type="entry name" value="Bordetella uptake gene, domain 1"/>
    <property type="match status" value="1"/>
</dbReference>
<dbReference type="RefSeq" id="WP_067385845.1">
    <property type="nucleotide sequence ID" value="NZ_CP015839.1"/>
</dbReference>
<evidence type="ECO:0000256" key="2">
    <source>
        <dbReference type="SAM" id="SignalP"/>
    </source>
</evidence>
<feature type="signal peptide" evidence="2">
    <location>
        <begin position="1"/>
        <end position="37"/>
    </location>
</feature>
<dbReference type="STRING" id="1821621.A8C75_18860"/>
<keyword evidence="4" id="KW-1185">Reference proteome</keyword>
<proteinExistence type="inferred from homology"/>
<keyword evidence="2" id="KW-0732">Signal</keyword>
<comment type="similarity">
    <text evidence="1">Belongs to the UPF0065 (bug) family.</text>
</comment>
<organism evidence="3 4">
    <name type="scientific">Marinobacterium aestuarii</name>
    <dbReference type="NCBI Taxonomy" id="1821621"/>
    <lineage>
        <taxon>Bacteria</taxon>
        <taxon>Pseudomonadati</taxon>
        <taxon>Pseudomonadota</taxon>
        <taxon>Gammaproteobacteria</taxon>
        <taxon>Oceanospirillales</taxon>
        <taxon>Oceanospirillaceae</taxon>
        <taxon>Marinobacterium</taxon>
    </lineage>
</organism>
<dbReference type="InterPro" id="IPR042100">
    <property type="entry name" value="Bug_dom1"/>
</dbReference>
<evidence type="ECO:0000313" key="3">
    <source>
        <dbReference type="EMBL" id="ANG64331.1"/>
    </source>
</evidence>
<evidence type="ECO:0000313" key="4">
    <source>
        <dbReference type="Proteomes" id="UP000078070"/>
    </source>
</evidence>
<dbReference type="PANTHER" id="PTHR42928:SF5">
    <property type="entry name" value="BLR1237 PROTEIN"/>
    <property type="match status" value="1"/>
</dbReference>
<gene>
    <name evidence="3" type="ORF">A8C75_18860</name>
</gene>
<name>A0A1A9F395_9GAMM</name>
<protein>
    <submittedName>
        <fullName evidence="3">Tricarboxylate transporter</fullName>
    </submittedName>
</protein>
<dbReference type="PANTHER" id="PTHR42928">
    <property type="entry name" value="TRICARBOXYLATE-BINDING PROTEIN"/>
    <property type="match status" value="1"/>
</dbReference>
<dbReference type="InterPro" id="IPR005064">
    <property type="entry name" value="BUG"/>
</dbReference>
<accession>A0A1A9F395</accession>
<dbReference type="Pfam" id="PF03401">
    <property type="entry name" value="TctC"/>
    <property type="match status" value="1"/>
</dbReference>
<dbReference type="EMBL" id="CP015839">
    <property type="protein sequence ID" value="ANG64331.1"/>
    <property type="molecule type" value="Genomic_DNA"/>
</dbReference>
<dbReference type="Proteomes" id="UP000078070">
    <property type="component" value="Chromosome"/>
</dbReference>
<dbReference type="OrthoDB" id="9780943at2"/>
<dbReference type="Gene3D" id="3.40.190.10">
    <property type="entry name" value="Periplasmic binding protein-like II"/>
    <property type="match status" value="1"/>
</dbReference>
<evidence type="ECO:0000256" key="1">
    <source>
        <dbReference type="ARBA" id="ARBA00006987"/>
    </source>
</evidence>
<feature type="chain" id="PRO_5008386679" evidence="2">
    <location>
        <begin position="38"/>
        <end position="375"/>
    </location>
</feature>
<reference evidence="4" key="1">
    <citation type="submission" date="2016-05" db="EMBL/GenBank/DDBJ databases">
        <authorList>
            <person name="Baek K."/>
            <person name="Yang S.-J."/>
        </authorList>
    </citation>
    <scope>NUCLEOTIDE SEQUENCE [LARGE SCALE GENOMIC DNA]</scope>
    <source>
        <strain evidence="4">ST58-10</strain>
    </source>
</reference>
<dbReference type="KEGG" id="mars:A8C75_18860"/>
<sequence>MKNTHLSLLNLSARAIRPLVAAIACASALSVTTPTLAVEFDGARIEMTMPFKEGGGTDTWGRFYAPLIGEQLPGQPIVVVKNIPGGGSTSGANQFQMRAKSDGRDIFASSGSTMFPYILGDKRVRYEYKDWTAILASPTGGVVYISSDLGVKNVADLVKLKDADLKYASQGATSLDLITLLSFEVLGLDVKAVFGMKGRGEARLAFERGEVNIDDQTTSGFIKKVQPLVDEGKAVPLFSWGVLGKDGKIQRDPSFPDLPHFVEAYEMVHGKTPDSERFRAWKSFFIAGYAAQKGLFLPKGTPDDVVQAYRESAAKVIAVPGFKEKAQDVLGDYEQAVGDEASMMFAEAVSMDDAAKTWVIDWLNSKYSAGLEAQE</sequence>
<reference evidence="3 4" key="2">
    <citation type="journal article" date="2018" name="Int. J. Syst. Evol. Microbiol.">
        <title>Marinobacterium aestuarii sp. nov., a benzene-degrading marine bacterium isolated from estuary sediment.</title>
        <authorList>
            <person name="Bae S.S."/>
            <person name="Jung J."/>
            <person name="Chung D."/>
            <person name="Baek K."/>
        </authorList>
    </citation>
    <scope>NUCLEOTIDE SEQUENCE [LARGE SCALE GENOMIC DNA]</scope>
    <source>
        <strain evidence="3 4">ST58-10</strain>
    </source>
</reference>